<evidence type="ECO:0000256" key="4">
    <source>
        <dbReference type="ARBA" id="ARBA00023125"/>
    </source>
</evidence>
<dbReference type="InterPro" id="IPR025943">
    <property type="entry name" value="Sigma_54_int_dom_ATP-bd_2"/>
</dbReference>
<dbReference type="InterPro" id="IPR024096">
    <property type="entry name" value="NO_sig/Golgi_transp_ligand-bd"/>
</dbReference>
<name>A0A7X1NJ98_9BURK</name>
<dbReference type="PANTHER" id="PTHR32071">
    <property type="entry name" value="TRANSCRIPTIONAL REGULATORY PROTEIN"/>
    <property type="match status" value="1"/>
</dbReference>
<protein>
    <submittedName>
        <fullName evidence="7">AAA domain-containing protein</fullName>
    </submittedName>
</protein>
<dbReference type="InterPro" id="IPR002197">
    <property type="entry name" value="HTH_Fis"/>
</dbReference>
<accession>A0A7X1NJ98</accession>
<dbReference type="EMBL" id="WHNP01000084">
    <property type="protein sequence ID" value="MPW22939.1"/>
    <property type="molecule type" value="Genomic_DNA"/>
</dbReference>
<dbReference type="Pfam" id="PF02954">
    <property type="entry name" value="HTH_8"/>
    <property type="match status" value="1"/>
</dbReference>
<keyword evidence="8" id="KW-1185">Reference proteome</keyword>
<dbReference type="GO" id="GO:0043565">
    <property type="term" value="F:sequence-specific DNA binding"/>
    <property type="evidence" value="ECO:0007669"/>
    <property type="project" value="InterPro"/>
</dbReference>
<dbReference type="InterPro" id="IPR003593">
    <property type="entry name" value="AAA+_ATPase"/>
</dbReference>
<keyword evidence="3" id="KW-0805">Transcription regulation</keyword>
<dbReference type="RefSeq" id="WP_321574947.1">
    <property type="nucleotide sequence ID" value="NZ_WHNP01000084.1"/>
</dbReference>
<dbReference type="PROSITE" id="PS50045">
    <property type="entry name" value="SIGMA54_INTERACT_4"/>
    <property type="match status" value="1"/>
</dbReference>
<keyword evidence="4" id="KW-0238">DNA-binding</keyword>
<dbReference type="FunFam" id="3.40.50.300:FF:000006">
    <property type="entry name" value="DNA-binding transcriptional regulator NtrC"/>
    <property type="match status" value="1"/>
</dbReference>
<dbReference type="PROSITE" id="PS00676">
    <property type="entry name" value="SIGMA54_INTERACT_2"/>
    <property type="match status" value="1"/>
</dbReference>
<evidence type="ECO:0000256" key="5">
    <source>
        <dbReference type="ARBA" id="ARBA00023163"/>
    </source>
</evidence>
<dbReference type="PROSITE" id="PS00688">
    <property type="entry name" value="SIGMA54_INTERACT_3"/>
    <property type="match status" value="1"/>
</dbReference>
<proteinExistence type="predicted"/>
<dbReference type="InterPro" id="IPR002078">
    <property type="entry name" value="Sigma_54_int"/>
</dbReference>
<dbReference type="CDD" id="cd00009">
    <property type="entry name" value="AAA"/>
    <property type="match status" value="1"/>
</dbReference>
<dbReference type="SUPFAM" id="SSF46689">
    <property type="entry name" value="Homeodomain-like"/>
    <property type="match status" value="1"/>
</dbReference>
<dbReference type="SUPFAM" id="SSF52540">
    <property type="entry name" value="P-loop containing nucleoside triphosphate hydrolases"/>
    <property type="match status" value="1"/>
</dbReference>
<dbReference type="InterPro" id="IPR004096">
    <property type="entry name" value="V4R"/>
</dbReference>
<dbReference type="Gene3D" id="1.10.10.60">
    <property type="entry name" value="Homeodomain-like"/>
    <property type="match status" value="1"/>
</dbReference>
<dbReference type="GO" id="GO:0005524">
    <property type="term" value="F:ATP binding"/>
    <property type="evidence" value="ECO:0007669"/>
    <property type="project" value="UniProtKB-KW"/>
</dbReference>
<keyword evidence="2" id="KW-0067">ATP-binding</keyword>
<dbReference type="Pfam" id="PF02830">
    <property type="entry name" value="V4R"/>
    <property type="match status" value="1"/>
</dbReference>
<dbReference type="AlphaFoldDB" id="A0A7X1NJ98"/>
<reference evidence="7 8" key="1">
    <citation type="submission" date="2019-10" db="EMBL/GenBank/DDBJ databases">
        <title>Paraburkholderia sp. isolated from nodules of Mimosa pudica from Brazilian Atlantic Forest soils.</title>
        <authorList>
            <person name="Paulitsch F."/>
            <person name="Hungria M."/>
            <person name="Dall'Agnol R."/>
        </authorList>
    </citation>
    <scope>NUCLEOTIDE SEQUENCE [LARGE SCALE GENOMIC DNA]</scope>
    <source>
        <strain evidence="7 8">CNPSo 3157</strain>
    </source>
</reference>
<dbReference type="InterPro" id="IPR027417">
    <property type="entry name" value="P-loop_NTPase"/>
</dbReference>
<dbReference type="Pfam" id="PF06505">
    <property type="entry name" value="XylR_N"/>
    <property type="match status" value="1"/>
</dbReference>
<dbReference type="Proteomes" id="UP000484381">
    <property type="component" value="Unassembled WGS sequence"/>
</dbReference>
<dbReference type="SUPFAM" id="SSF111126">
    <property type="entry name" value="Ligand-binding domain in the NO signalling and Golgi transport"/>
    <property type="match status" value="1"/>
</dbReference>
<keyword evidence="5" id="KW-0804">Transcription</keyword>
<dbReference type="InterPro" id="IPR010523">
    <property type="entry name" value="XylR_N"/>
</dbReference>
<dbReference type="Pfam" id="PF00158">
    <property type="entry name" value="Sigma54_activat"/>
    <property type="match status" value="1"/>
</dbReference>
<dbReference type="PANTHER" id="PTHR32071:SF113">
    <property type="entry name" value="ALGINATE BIOSYNTHESIS TRANSCRIPTIONAL REGULATORY PROTEIN ALGB"/>
    <property type="match status" value="1"/>
</dbReference>
<dbReference type="InterPro" id="IPR025944">
    <property type="entry name" value="Sigma_54_int_dom_CS"/>
</dbReference>
<keyword evidence="1" id="KW-0547">Nucleotide-binding</keyword>
<dbReference type="Gene3D" id="3.40.50.300">
    <property type="entry name" value="P-loop containing nucleotide triphosphate hydrolases"/>
    <property type="match status" value="1"/>
</dbReference>
<dbReference type="Pfam" id="PF25601">
    <property type="entry name" value="AAA_lid_14"/>
    <property type="match status" value="1"/>
</dbReference>
<dbReference type="Gene3D" id="3.30.1380.20">
    <property type="entry name" value="Trafficking protein particle complex subunit 3"/>
    <property type="match status" value="1"/>
</dbReference>
<dbReference type="PROSITE" id="PS00675">
    <property type="entry name" value="SIGMA54_INTERACT_1"/>
    <property type="match status" value="1"/>
</dbReference>
<dbReference type="SMART" id="SM00989">
    <property type="entry name" value="V4R"/>
    <property type="match status" value="1"/>
</dbReference>
<evidence type="ECO:0000313" key="8">
    <source>
        <dbReference type="Proteomes" id="UP000484381"/>
    </source>
</evidence>
<dbReference type="PRINTS" id="PR01590">
    <property type="entry name" value="HTHFIS"/>
</dbReference>
<dbReference type="InterPro" id="IPR058031">
    <property type="entry name" value="AAA_lid_NorR"/>
</dbReference>
<feature type="domain" description="Sigma-54 factor interaction" evidence="6">
    <location>
        <begin position="237"/>
        <end position="466"/>
    </location>
</feature>
<organism evidence="7 8">
    <name type="scientific">Paraburkholderia franconis</name>
    <dbReference type="NCBI Taxonomy" id="2654983"/>
    <lineage>
        <taxon>Bacteria</taxon>
        <taxon>Pseudomonadati</taxon>
        <taxon>Pseudomonadota</taxon>
        <taxon>Betaproteobacteria</taxon>
        <taxon>Burkholderiales</taxon>
        <taxon>Burkholderiaceae</taxon>
        <taxon>Paraburkholderia</taxon>
    </lineage>
</organism>
<evidence type="ECO:0000259" key="6">
    <source>
        <dbReference type="PROSITE" id="PS50045"/>
    </source>
</evidence>
<evidence type="ECO:0000313" key="7">
    <source>
        <dbReference type="EMBL" id="MPW22939.1"/>
    </source>
</evidence>
<evidence type="ECO:0000256" key="1">
    <source>
        <dbReference type="ARBA" id="ARBA00022741"/>
    </source>
</evidence>
<dbReference type="InterPro" id="IPR009057">
    <property type="entry name" value="Homeodomain-like_sf"/>
</dbReference>
<evidence type="ECO:0000256" key="2">
    <source>
        <dbReference type="ARBA" id="ARBA00022840"/>
    </source>
</evidence>
<dbReference type="Gene3D" id="1.10.8.60">
    <property type="match status" value="1"/>
</dbReference>
<dbReference type="SMART" id="SM00382">
    <property type="entry name" value="AAA"/>
    <property type="match status" value="1"/>
</dbReference>
<sequence length="573" mass="63782">MGDSTARFSASMREGLDNLSRRLKFVMQEGHIWLDENRMILLHTATLGALRKELVDTLGLERTRGLFTRMGFQSGARDAELARKLRPTASDFGLLEIGPCLHVLEGNVRVTPIDVHIDIAKGEYYGDHLWEDSFEAEVHRHLFGVGDEPVCWMQVGYASGYTSSLMGRTILYKETECVGCGDRNCRIVGKPVEDWPDGEEMLKLYQPDPVFDTLLQLQSEVESLRSMQDDTGQPEDLVGISDGFIEAWRLAQRAAPSDVTVLLLGETGVGKERFARGLHHVSRRRDKPFVAINCAAMAEELIEAELFGVERGAFTGAHQSRPGRFERADGGTLFLDEVGELSANAQAKLLRVLQEGEFERVGDTHVRRVDVRVVAATNVDLNDAVRRGTFRKDLLYRLNVYPVTIPPLRERCDDIPLLVERFIAKYSARHGKRVLGLTDRAITTLRAYTWPGNVRELENVVERGVILAAPGARITECDLFASPPAEVECDTASLDASGRPLRQNASAADALFDHMAREGIPLDRIENMLIETAVERAAGNLSQAARMLGITRPQLAYRWRNRDKASASASADE</sequence>
<gene>
    <name evidence="7" type="ORF">GCT13_40680</name>
</gene>
<comment type="caution">
    <text evidence="7">The sequence shown here is derived from an EMBL/GenBank/DDBJ whole genome shotgun (WGS) entry which is preliminary data.</text>
</comment>
<evidence type="ECO:0000256" key="3">
    <source>
        <dbReference type="ARBA" id="ARBA00023015"/>
    </source>
</evidence>
<dbReference type="InterPro" id="IPR025662">
    <property type="entry name" value="Sigma_54_int_dom_ATP-bd_1"/>
</dbReference>
<dbReference type="GO" id="GO:0006355">
    <property type="term" value="P:regulation of DNA-templated transcription"/>
    <property type="evidence" value="ECO:0007669"/>
    <property type="project" value="InterPro"/>
</dbReference>